<feature type="binding site" evidence="11">
    <location>
        <begin position="121"/>
        <end position="125"/>
    </location>
    <ligand>
        <name>substrate</name>
    </ligand>
</feature>
<evidence type="ECO:0000256" key="1">
    <source>
        <dbReference type="ARBA" id="ARBA00003125"/>
    </source>
</evidence>
<dbReference type="PROSITE" id="PS00912">
    <property type="entry name" value="DHODEHASE_2"/>
    <property type="match status" value="1"/>
</dbReference>
<keyword evidence="7 11" id="KW-0665">Pyrimidine biosynthesis</keyword>
<feature type="domain" description="Dihydroorotate dehydrogenase catalytic" evidence="13">
    <location>
        <begin position="55"/>
        <end position="355"/>
    </location>
</feature>
<dbReference type="PROSITE" id="PS00911">
    <property type="entry name" value="DHODEHASE_1"/>
    <property type="match status" value="1"/>
</dbReference>
<dbReference type="EMBL" id="VIRS01000024">
    <property type="protein sequence ID" value="TQS41629.1"/>
    <property type="molecule type" value="Genomic_DNA"/>
</dbReference>
<accession>A0A545AK09</accession>
<dbReference type="CDD" id="cd04738">
    <property type="entry name" value="DHOD_2_like"/>
    <property type="match status" value="1"/>
</dbReference>
<dbReference type="GO" id="GO:0005737">
    <property type="term" value="C:cytoplasm"/>
    <property type="evidence" value="ECO:0007669"/>
    <property type="project" value="InterPro"/>
</dbReference>
<feature type="binding site" evidence="11">
    <location>
        <position position="96"/>
    </location>
    <ligand>
        <name>FMN</name>
        <dbReference type="ChEBI" id="CHEBI:58210"/>
    </ligand>
</feature>
<feature type="active site" description="Nucleophile" evidence="11">
    <location>
        <position position="191"/>
    </location>
</feature>
<evidence type="ECO:0000259" key="13">
    <source>
        <dbReference type="Pfam" id="PF01180"/>
    </source>
</evidence>
<dbReference type="OrthoDB" id="9802377at2"/>
<dbReference type="GO" id="GO:0005886">
    <property type="term" value="C:plasma membrane"/>
    <property type="evidence" value="ECO:0007669"/>
    <property type="project" value="UniProtKB-SubCell"/>
</dbReference>
<keyword evidence="6 11" id="KW-0288">FMN</keyword>
<dbReference type="InterPro" id="IPR050074">
    <property type="entry name" value="DHO_dehydrogenase"/>
</dbReference>
<dbReference type="PANTHER" id="PTHR48109:SF4">
    <property type="entry name" value="DIHYDROOROTATE DEHYDROGENASE (QUINONE), MITOCHONDRIAL"/>
    <property type="match status" value="1"/>
</dbReference>
<feature type="binding site" evidence="11">
    <location>
        <position position="267"/>
    </location>
    <ligand>
        <name>FMN</name>
        <dbReference type="ChEBI" id="CHEBI:58210"/>
    </ligand>
</feature>
<dbReference type="GO" id="GO:0106430">
    <property type="term" value="F:dihydroorotate dehydrogenase (quinone) activity"/>
    <property type="evidence" value="ECO:0007669"/>
    <property type="project" value="UniProtKB-EC"/>
</dbReference>
<evidence type="ECO:0000313" key="15">
    <source>
        <dbReference type="Proteomes" id="UP000317982"/>
    </source>
</evidence>
<sequence>MSAYGVLRDRALFRLGGGDAETAHERTLDALARFGRFPMAVAASRRWALGDAPGLARTLFGVPFPGPVGLAAGMDKNGVALPAWAGLGFGFVEVGTVTAHGQPGNPRPRLFRLPESEAIVNRMGFNNRGAAALAARLADLSVGGRPPLPVPVGVSLGKSKVTPLDAAVEDYLRSLRAVHRYADYVAVNVSSPNTPGLRALQDRSALDSLVGALAAEAAALRDTPGPRRPAGRAVPLVVKIAPDLTDAAVGEVLEVCAAHGVAGVIVSNTTLGRAGVTTTEAGGLSGAPLAARARDLVRFVVQETAGRLPVIGVGGILTPADATAMFDRGAALIQLYTGLVYRGPGLVRAINKSVTQRGVGRLSSAEAISDPLRAPQSAPQGALEGRVTTGGPATLSGPVAGEGPSER</sequence>
<comment type="function">
    <text evidence="1 11">Catalyzes the conversion of dihydroorotate to orotate with quinone as electron acceptor.</text>
</comment>
<feature type="binding site" evidence="11">
    <location>
        <position position="239"/>
    </location>
    <ligand>
        <name>FMN</name>
        <dbReference type="ChEBI" id="CHEBI:58210"/>
    </ligand>
</feature>
<dbReference type="Gene3D" id="3.20.20.70">
    <property type="entry name" value="Aldolase class I"/>
    <property type="match status" value="1"/>
</dbReference>
<dbReference type="InterPro" id="IPR001295">
    <property type="entry name" value="Dihydroorotate_DH_CS"/>
</dbReference>
<evidence type="ECO:0000256" key="3">
    <source>
        <dbReference type="ARBA" id="ARBA00005161"/>
    </source>
</evidence>
<feature type="binding site" evidence="11">
    <location>
        <position position="315"/>
    </location>
    <ligand>
        <name>FMN</name>
        <dbReference type="ChEBI" id="CHEBI:58210"/>
    </ligand>
</feature>
<evidence type="ECO:0000256" key="7">
    <source>
        <dbReference type="ARBA" id="ARBA00022975"/>
    </source>
</evidence>
<evidence type="ECO:0000256" key="11">
    <source>
        <dbReference type="HAMAP-Rule" id="MF_00225"/>
    </source>
</evidence>
<dbReference type="EC" id="1.3.5.2" evidence="11"/>
<evidence type="ECO:0000256" key="12">
    <source>
        <dbReference type="SAM" id="MobiDB-lite"/>
    </source>
</evidence>
<dbReference type="GO" id="GO:0044205">
    <property type="term" value="P:'de novo' UMP biosynthetic process"/>
    <property type="evidence" value="ECO:0007669"/>
    <property type="project" value="UniProtKB-UniRule"/>
</dbReference>
<keyword evidence="15" id="KW-1185">Reference proteome</keyword>
<evidence type="ECO:0000256" key="8">
    <source>
        <dbReference type="ARBA" id="ARBA00023002"/>
    </source>
</evidence>
<feature type="region of interest" description="Disordered" evidence="12">
    <location>
        <begin position="366"/>
        <end position="407"/>
    </location>
</feature>
<dbReference type="InterPro" id="IPR013785">
    <property type="entry name" value="Aldolase_TIM"/>
</dbReference>
<dbReference type="Pfam" id="PF01180">
    <property type="entry name" value="DHO_dh"/>
    <property type="match status" value="1"/>
</dbReference>
<feature type="binding site" evidence="11">
    <location>
        <position position="188"/>
    </location>
    <ligand>
        <name>FMN</name>
        <dbReference type="ChEBI" id="CHEBI:58210"/>
    </ligand>
</feature>
<comment type="subunit">
    <text evidence="11">Monomer.</text>
</comment>
<organism evidence="14 15">
    <name type="scientific">Cryptosporangium phraense</name>
    <dbReference type="NCBI Taxonomy" id="2593070"/>
    <lineage>
        <taxon>Bacteria</taxon>
        <taxon>Bacillati</taxon>
        <taxon>Actinomycetota</taxon>
        <taxon>Actinomycetes</taxon>
        <taxon>Cryptosporangiales</taxon>
        <taxon>Cryptosporangiaceae</taxon>
        <taxon>Cryptosporangium</taxon>
    </lineage>
</organism>
<dbReference type="NCBIfam" id="NF003652">
    <property type="entry name" value="PRK05286.2-5"/>
    <property type="match status" value="1"/>
</dbReference>
<dbReference type="NCBIfam" id="TIGR01036">
    <property type="entry name" value="pyrD_sub2"/>
    <property type="match status" value="1"/>
</dbReference>
<dbReference type="RefSeq" id="WP_142707956.1">
    <property type="nucleotide sequence ID" value="NZ_VIRS01000024.1"/>
</dbReference>
<comment type="similarity">
    <text evidence="4 11">Belongs to the dihydroorotate dehydrogenase family. Type 2 subfamily.</text>
</comment>
<comment type="catalytic activity">
    <reaction evidence="10 11">
        <text>(S)-dihydroorotate + a quinone = orotate + a quinol</text>
        <dbReference type="Rhea" id="RHEA:30187"/>
        <dbReference type="ChEBI" id="CHEBI:24646"/>
        <dbReference type="ChEBI" id="CHEBI:30839"/>
        <dbReference type="ChEBI" id="CHEBI:30864"/>
        <dbReference type="ChEBI" id="CHEBI:132124"/>
        <dbReference type="EC" id="1.3.5.2"/>
    </reaction>
</comment>
<evidence type="ECO:0000256" key="10">
    <source>
        <dbReference type="ARBA" id="ARBA00048639"/>
    </source>
</evidence>
<feature type="binding site" evidence="11">
    <location>
        <position position="193"/>
    </location>
    <ligand>
        <name>substrate</name>
    </ligand>
</feature>
<gene>
    <name evidence="11" type="primary">pyrD</name>
    <name evidence="14" type="ORF">FL583_28640</name>
</gene>
<dbReference type="InterPro" id="IPR005719">
    <property type="entry name" value="Dihydroorotate_DH_2"/>
</dbReference>
<dbReference type="Proteomes" id="UP000317982">
    <property type="component" value="Unassembled WGS sequence"/>
</dbReference>
<reference evidence="14 15" key="1">
    <citation type="submission" date="2019-07" db="EMBL/GenBank/DDBJ databases">
        <title>Cryptosporangium phraense sp. nov., isolated from plant litter.</title>
        <authorList>
            <person name="Suriyachadkun C."/>
        </authorList>
    </citation>
    <scope>NUCLEOTIDE SEQUENCE [LARGE SCALE GENOMIC DNA]</scope>
    <source>
        <strain evidence="14 15">A-T 5661</strain>
    </source>
</reference>
<dbReference type="GO" id="GO:0006207">
    <property type="term" value="P:'de novo' pyrimidine nucleobase biosynthetic process"/>
    <property type="evidence" value="ECO:0007669"/>
    <property type="project" value="UniProtKB-UniRule"/>
</dbReference>
<proteinExistence type="inferred from homology"/>
<dbReference type="SUPFAM" id="SSF51395">
    <property type="entry name" value="FMN-linked oxidoreductases"/>
    <property type="match status" value="1"/>
</dbReference>
<dbReference type="InterPro" id="IPR005720">
    <property type="entry name" value="Dihydroorotate_DH_cat"/>
</dbReference>
<comment type="pathway">
    <text evidence="3 11">Pyrimidine metabolism; UMP biosynthesis via de novo pathway; orotate from (S)-dihydroorotate (quinone route): step 1/1.</text>
</comment>
<evidence type="ECO:0000256" key="9">
    <source>
        <dbReference type="ARBA" id="ARBA00023136"/>
    </source>
</evidence>
<comment type="cofactor">
    <cofactor evidence="11">
        <name>FMN</name>
        <dbReference type="ChEBI" id="CHEBI:58210"/>
    </cofactor>
    <text evidence="11">Binds 1 FMN per subunit.</text>
</comment>
<evidence type="ECO:0000256" key="6">
    <source>
        <dbReference type="ARBA" id="ARBA00022643"/>
    </source>
</evidence>
<dbReference type="UniPathway" id="UPA00070">
    <property type="reaction ID" value="UER00946"/>
</dbReference>
<keyword evidence="9 11" id="KW-0472">Membrane</keyword>
<feature type="binding site" evidence="11">
    <location>
        <position position="155"/>
    </location>
    <ligand>
        <name>FMN</name>
        <dbReference type="ChEBI" id="CHEBI:58210"/>
    </ligand>
</feature>
<keyword evidence="8 11" id="KW-0560">Oxidoreductase</keyword>
<feature type="binding site" evidence="11">
    <location>
        <position position="286"/>
    </location>
    <ligand>
        <name>FMN</name>
        <dbReference type="ChEBI" id="CHEBI:58210"/>
    </ligand>
</feature>
<feature type="binding site" evidence="11">
    <location>
        <position position="188"/>
    </location>
    <ligand>
        <name>substrate</name>
    </ligand>
</feature>
<feature type="binding site" evidence="11">
    <location>
        <begin position="336"/>
        <end position="337"/>
    </location>
    <ligand>
        <name>FMN</name>
        <dbReference type="ChEBI" id="CHEBI:58210"/>
    </ligand>
</feature>
<feature type="binding site" evidence="11">
    <location>
        <begin position="268"/>
        <end position="269"/>
    </location>
    <ligand>
        <name>substrate</name>
    </ligand>
</feature>
<evidence type="ECO:0000256" key="5">
    <source>
        <dbReference type="ARBA" id="ARBA00022630"/>
    </source>
</evidence>
<evidence type="ECO:0000256" key="4">
    <source>
        <dbReference type="ARBA" id="ARBA00005359"/>
    </source>
</evidence>
<feature type="binding site" evidence="11">
    <location>
        <position position="76"/>
    </location>
    <ligand>
        <name>substrate</name>
    </ligand>
</feature>
<dbReference type="FunCoup" id="A0A545AK09">
    <property type="interactions" value="351"/>
</dbReference>
<dbReference type="PANTHER" id="PTHR48109">
    <property type="entry name" value="DIHYDROOROTATE DEHYDROGENASE (QUINONE), MITOCHONDRIAL-RELATED"/>
    <property type="match status" value="1"/>
</dbReference>
<dbReference type="InParanoid" id="A0A545AK09"/>
<evidence type="ECO:0000313" key="14">
    <source>
        <dbReference type="EMBL" id="TQS41629.1"/>
    </source>
</evidence>
<name>A0A545AK09_9ACTN</name>
<keyword evidence="11" id="KW-1003">Cell membrane</keyword>
<keyword evidence="5 11" id="KW-0285">Flavoprotein</keyword>
<comment type="subcellular location">
    <subcellularLocation>
        <location evidence="11">Cell membrane</location>
        <topology evidence="11">Peripheral membrane protein</topology>
    </subcellularLocation>
    <subcellularLocation>
        <location evidence="2">Membrane</location>
    </subcellularLocation>
</comment>
<protein>
    <recommendedName>
        <fullName evidence="11">Dihydroorotate dehydrogenase (quinone)</fullName>
        <ecNumber evidence="11">1.3.5.2</ecNumber>
    </recommendedName>
    <alternativeName>
        <fullName evidence="11">DHOdehase</fullName>
        <shortName evidence="11">DHOD</shortName>
        <shortName evidence="11">DHODase</shortName>
    </alternativeName>
    <alternativeName>
        <fullName evidence="11">Dihydroorotate oxidase</fullName>
    </alternativeName>
</protein>
<dbReference type="AlphaFoldDB" id="A0A545AK09"/>
<feature type="binding site" evidence="11">
    <location>
        <begin position="72"/>
        <end position="76"/>
    </location>
    <ligand>
        <name>FMN</name>
        <dbReference type="ChEBI" id="CHEBI:58210"/>
    </ligand>
</feature>
<comment type="caution">
    <text evidence="14">The sequence shown here is derived from an EMBL/GenBank/DDBJ whole genome shotgun (WGS) entry which is preliminary data.</text>
</comment>
<dbReference type="HAMAP" id="MF_00225">
    <property type="entry name" value="DHO_dh_type2"/>
    <property type="match status" value="1"/>
</dbReference>
<evidence type="ECO:0000256" key="2">
    <source>
        <dbReference type="ARBA" id="ARBA00004370"/>
    </source>
</evidence>